<organism evidence="1 2">
    <name type="scientific">Candidatus Kurthia intestinigallinarum</name>
    <dbReference type="NCBI Taxonomy" id="1562256"/>
    <lineage>
        <taxon>Bacteria</taxon>
        <taxon>Bacillati</taxon>
        <taxon>Bacillota</taxon>
        <taxon>Bacilli</taxon>
        <taxon>Bacillales</taxon>
        <taxon>Caryophanaceae</taxon>
        <taxon>Kurthia</taxon>
    </lineage>
</organism>
<sequence length="121" mass="14240">MQEFPEEHELLVLFECEPTFLDTPSDTMVFFYNEATYEFSNGFEDFILTLQPACGDVKIQVTNHDTKNLITYLELKNIARFEIINDKKDVSSIMLTIEDDERLQTFEIDFKPKFKLITKIV</sequence>
<gene>
    <name evidence="1" type="ORF">QI30_07545</name>
</gene>
<dbReference type="Proteomes" id="UP000288623">
    <property type="component" value="Unassembled WGS sequence"/>
</dbReference>
<keyword evidence="2" id="KW-1185">Reference proteome</keyword>
<evidence type="ECO:0000313" key="2">
    <source>
        <dbReference type="Proteomes" id="UP000288623"/>
    </source>
</evidence>
<name>A0A433RV04_9BACL</name>
<dbReference type="AlphaFoldDB" id="A0A433RV04"/>
<reference evidence="1 2" key="1">
    <citation type="submission" date="2014-11" db="EMBL/GenBank/DDBJ databases">
        <title>Genome sequence and analysis of novel Kurthia sp.</title>
        <authorList>
            <person name="Lawson J.N."/>
            <person name="Gonzalez J.E."/>
            <person name="Rinauldi L."/>
            <person name="Xuan Z."/>
            <person name="Firman A."/>
            <person name="Shaddox L."/>
            <person name="Trudeau A."/>
            <person name="Shah S."/>
            <person name="Reiman D."/>
        </authorList>
    </citation>
    <scope>NUCLEOTIDE SEQUENCE [LARGE SCALE GENOMIC DNA]</scope>
    <source>
        <strain evidence="1 2">3B1D</strain>
    </source>
</reference>
<evidence type="ECO:0000313" key="1">
    <source>
        <dbReference type="EMBL" id="RUS57105.1"/>
    </source>
</evidence>
<protein>
    <submittedName>
        <fullName evidence="1">Uncharacterized protein</fullName>
    </submittedName>
</protein>
<comment type="caution">
    <text evidence="1">The sequence shown here is derived from an EMBL/GenBank/DDBJ whole genome shotgun (WGS) entry which is preliminary data.</text>
</comment>
<dbReference type="RefSeq" id="WP_126990336.1">
    <property type="nucleotide sequence ID" value="NZ_JTFC01000027.1"/>
</dbReference>
<dbReference type="EMBL" id="JTFC01000027">
    <property type="protein sequence ID" value="RUS57105.1"/>
    <property type="molecule type" value="Genomic_DNA"/>
</dbReference>
<accession>A0A433RV04</accession>
<dbReference type="OrthoDB" id="1953555at2"/>
<proteinExistence type="predicted"/>